<proteinExistence type="predicted"/>
<dbReference type="Pfam" id="PF07942">
    <property type="entry name" value="CARME"/>
    <property type="match status" value="1"/>
</dbReference>
<accession>A0A1L0BLC4</accession>
<dbReference type="OrthoDB" id="978at2759"/>
<evidence type="ECO:0000313" key="1">
    <source>
        <dbReference type="EMBL" id="SGZ50986.1"/>
    </source>
</evidence>
<name>A0A1L0BLC4_9ASCO</name>
<dbReference type="EMBL" id="LT635757">
    <property type="protein sequence ID" value="SGZ50986.1"/>
    <property type="molecule type" value="Genomic_DNA"/>
</dbReference>
<dbReference type="PANTHER" id="PTHR12303">
    <property type="entry name" value="CARNOSINE N-METHYLTRANSFERASE"/>
    <property type="match status" value="1"/>
</dbReference>
<evidence type="ECO:0000313" key="2">
    <source>
        <dbReference type="Proteomes" id="UP000182334"/>
    </source>
</evidence>
<dbReference type="AlphaFoldDB" id="A0A1L0BLC4"/>
<dbReference type="STRING" id="45354.A0A1L0BLC4"/>
<reference evidence="1 2" key="1">
    <citation type="submission" date="2016-10" db="EMBL/GenBank/DDBJ databases">
        <authorList>
            <person name="de Groot N.N."/>
        </authorList>
    </citation>
    <scope>NUCLEOTIDE SEQUENCE [LARGE SCALE GENOMIC DNA]</scope>
    <source>
        <strain evidence="1 2">CBS 141442</strain>
    </source>
</reference>
<protein>
    <submittedName>
        <fullName evidence="1">CIC11C00000001866</fullName>
    </submittedName>
</protein>
<sequence length="474" mass="53790">MDQLVSDRQVVFLSVASFAGVYCVLSLLTPANSQVPLLAAVFVASNMFSRSQAFRRSVMALQQWYQRIPRRGFHFVGSGDPGRFFSGEASPTADSALLDSSKSELVSALRSLDAYQVNSKNYNERRRKLFKMMLWRQQKLCEEVGYSKKLKKIDAHITKNQAVFNQIIEVTKARYGFSYRDFGVQRAPTQNTSSSNYRVVEALGHFVRDWSAVGATEINPMLDYIRDHLDKIVPAEEAQDTCVVLPGSGLGRVAHEVALHRDYGAVYAVEFSGLMHACHRFLYEKLKGPDDTVYSETHTLSPYIHTCSNFTKTESQFRLVEIPNGVQKPENLHVILDDFRYFSIPEDRKFKNVVVVSVFFMDTAENLIDYIDVINQLTTPLTRSSVKNGYWINVGPLKYGTAAQVELNASEFAQVRKKIGWNDLNTLNTLEEPSSKYCHDGVLGYITDKESLWQGYYGLSMWTSAQKENQRTCK</sequence>
<dbReference type="PANTHER" id="PTHR12303:SF11">
    <property type="entry name" value="AER338CP"/>
    <property type="match status" value="1"/>
</dbReference>
<keyword evidence="2" id="KW-1185">Reference proteome</keyword>
<dbReference type="InterPro" id="IPR012901">
    <property type="entry name" value="CARME"/>
</dbReference>
<gene>
    <name evidence="1" type="ORF">SAMEA4029010_CIC11G00000001866</name>
</gene>
<organism evidence="1 2">
    <name type="scientific">Sungouiella intermedia</name>
    <dbReference type="NCBI Taxonomy" id="45354"/>
    <lineage>
        <taxon>Eukaryota</taxon>
        <taxon>Fungi</taxon>
        <taxon>Dikarya</taxon>
        <taxon>Ascomycota</taxon>
        <taxon>Saccharomycotina</taxon>
        <taxon>Pichiomycetes</taxon>
        <taxon>Metschnikowiaceae</taxon>
        <taxon>Sungouiella</taxon>
    </lineage>
</organism>
<dbReference type="GO" id="GO:0008757">
    <property type="term" value="F:S-adenosylmethionine-dependent methyltransferase activity"/>
    <property type="evidence" value="ECO:0007669"/>
    <property type="project" value="InterPro"/>
</dbReference>
<dbReference type="Proteomes" id="UP000182334">
    <property type="component" value="Chromosome II"/>
</dbReference>
<dbReference type="SMART" id="SM01296">
    <property type="entry name" value="N2227"/>
    <property type="match status" value="1"/>
</dbReference>